<dbReference type="EMBL" id="CP042829">
    <property type="protein sequence ID" value="QFG02442.1"/>
    <property type="molecule type" value="Genomic_DNA"/>
</dbReference>
<evidence type="ECO:0000313" key="4">
    <source>
        <dbReference type="EMBL" id="QFG02442.1"/>
    </source>
</evidence>
<keyword evidence="2" id="KW-0472">Membrane</keyword>
<evidence type="ECO:0000256" key="2">
    <source>
        <dbReference type="SAM" id="Phobius"/>
    </source>
</evidence>
<dbReference type="GO" id="GO:0016798">
    <property type="term" value="F:hydrolase activity, acting on glycosyl bonds"/>
    <property type="evidence" value="ECO:0007669"/>
    <property type="project" value="UniProtKB-KW"/>
</dbReference>
<keyword evidence="2" id="KW-0812">Transmembrane</keyword>
<sequence length="448" mass="48706">METRARLAAVLGGIPFRRQTEGDGAMAAAEGAAGEAAAAGPGEAAPRRRLTWRRAAAGLAVLLLAAGGLAYSQKERIAPQVADTLRATIGDERTARVESWFFAIEDRVQKARYRLLGAETNPFATEEVRVSYVERTPPRTVVVWAGTRGVDRGANPDAFLPVPMTFPPTKQLRSNPEPGEGTWSTAGLPRTTPSDPLMAKTFFRPDPSRPYALVGVLLVDARRVRLHLVAGTVDPGGSRGVKGPGTIPAEDVPRLVAAWNGGFKGDHGNFGMVAHGKEFQRLRNGLATVCTKKDGTFVMGEYGRDLTWDPERMEACRQNAVLLVDRGEVSRRTAEGNDTWGYVQVNSSEFITWRSGIGVTKDGNLLVAAGNSLSAETLAKALWAAGAEYAMQLDINSPYVLTSLFFPQPDGSVKPERFMEAMPDAPGRFLRTQERDFMYLVLDEARYR</sequence>
<protein>
    <submittedName>
        <fullName evidence="4">Phosphodiester glycosidase family protein</fullName>
    </submittedName>
</protein>
<keyword evidence="4" id="KW-0378">Hydrolase</keyword>
<proteinExistence type="predicted"/>
<keyword evidence="4" id="KW-0326">Glycosidase</keyword>
<evidence type="ECO:0000256" key="1">
    <source>
        <dbReference type="SAM" id="MobiDB-lite"/>
    </source>
</evidence>
<feature type="domain" description="Phosphodiester glycosidase" evidence="3">
    <location>
        <begin position="255"/>
        <end position="394"/>
    </location>
</feature>
<evidence type="ECO:0000259" key="3">
    <source>
        <dbReference type="Pfam" id="PF09992"/>
    </source>
</evidence>
<evidence type="ECO:0000313" key="5">
    <source>
        <dbReference type="Proteomes" id="UP000326331"/>
    </source>
</evidence>
<keyword evidence="2" id="KW-1133">Transmembrane helix</keyword>
<feature type="region of interest" description="Disordered" evidence="1">
    <location>
        <begin position="156"/>
        <end position="191"/>
    </location>
</feature>
<reference evidence="4 5" key="1">
    <citation type="submission" date="2019-10" db="EMBL/GenBank/DDBJ databases">
        <title>Thermopilla bonchosmolovskayae gen. nov., sp. nov., a moderately thermophilic Chloroflexi bacterium from a Chukotka hot spring (Arctic, Russia), representing a novel classis Thermopillaia, which include previously uncultivated lineage OLB14.</title>
        <authorList>
            <person name="Kochetkova T.V."/>
            <person name="Zayulina K.S."/>
            <person name="Zhigarkov V.S."/>
            <person name="Minaev N.V."/>
            <person name="Novikov A."/>
            <person name="Toshchakov S.V."/>
            <person name="Elcheninov A.G."/>
            <person name="Kublanov I.V."/>
        </authorList>
    </citation>
    <scope>NUCLEOTIDE SEQUENCE [LARGE SCALE GENOMIC DNA]</scope>
    <source>
        <strain evidence="4 5">3753O</strain>
    </source>
</reference>
<name>A0ABX6BZL0_9CHLR</name>
<dbReference type="InterPro" id="IPR018711">
    <property type="entry name" value="NAGPA"/>
</dbReference>
<keyword evidence="5" id="KW-1185">Reference proteome</keyword>
<dbReference type="Proteomes" id="UP000326331">
    <property type="component" value="Chromosome"/>
</dbReference>
<gene>
    <name evidence="4" type="ORF">Tbon_03760</name>
</gene>
<organism evidence="4 5">
    <name type="scientific">Tepidiforma bonchosmolovskayae</name>
    <dbReference type="NCBI Taxonomy" id="2601677"/>
    <lineage>
        <taxon>Bacteria</taxon>
        <taxon>Bacillati</taxon>
        <taxon>Chloroflexota</taxon>
        <taxon>Tepidiformia</taxon>
        <taxon>Tepidiformales</taxon>
        <taxon>Tepidiformaceae</taxon>
        <taxon>Tepidiforma</taxon>
    </lineage>
</organism>
<feature type="transmembrane region" description="Helical" evidence="2">
    <location>
        <begin position="55"/>
        <end position="72"/>
    </location>
</feature>
<dbReference type="Pfam" id="PF09992">
    <property type="entry name" value="NAGPA"/>
    <property type="match status" value="1"/>
</dbReference>
<accession>A0ABX6BZL0</accession>